<dbReference type="Pfam" id="PF16166">
    <property type="entry name" value="TIC20"/>
    <property type="match status" value="1"/>
</dbReference>
<evidence type="ECO:0000256" key="1">
    <source>
        <dbReference type="ARBA" id="ARBA00004478"/>
    </source>
</evidence>
<dbReference type="InterPro" id="IPR005691">
    <property type="entry name" value="Tic20"/>
</dbReference>
<feature type="transmembrane region" description="Helical" evidence="7">
    <location>
        <begin position="142"/>
        <end position="160"/>
    </location>
</feature>
<keyword evidence="3 7" id="KW-0812">Transmembrane</keyword>
<keyword evidence="5 7" id="KW-1133">Transmembrane helix</keyword>
<organism evidence="8">
    <name type="scientific">Chlamydomonas euryale</name>
    <dbReference type="NCBI Taxonomy" id="1486919"/>
    <lineage>
        <taxon>Eukaryota</taxon>
        <taxon>Viridiplantae</taxon>
        <taxon>Chlorophyta</taxon>
        <taxon>core chlorophytes</taxon>
        <taxon>Chlorophyceae</taxon>
        <taxon>CS clade</taxon>
        <taxon>Chlamydomonadales</taxon>
        <taxon>Chlamydomonadaceae</taxon>
        <taxon>Chlamydomonas</taxon>
    </lineage>
</organism>
<dbReference type="AlphaFoldDB" id="A0A7R9VIB5"/>
<evidence type="ECO:0000256" key="4">
    <source>
        <dbReference type="ARBA" id="ARBA00022780"/>
    </source>
</evidence>
<evidence type="ECO:0000256" key="3">
    <source>
        <dbReference type="ARBA" id="ARBA00022692"/>
    </source>
</evidence>
<dbReference type="EMBL" id="HBEC01029434">
    <property type="protein sequence ID" value="CAD8296601.1"/>
    <property type="molecule type" value="Transcribed_RNA"/>
</dbReference>
<name>A0A7R9VIB5_9CHLO</name>
<dbReference type="GO" id="GO:0009706">
    <property type="term" value="C:chloroplast inner membrane"/>
    <property type="evidence" value="ECO:0007669"/>
    <property type="project" value="UniProtKB-SubCell"/>
</dbReference>
<evidence type="ECO:0000256" key="7">
    <source>
        <dbReference type="RuleBase" id="RU367003"/>
    </source>
</evidence>
<keyword evidence="7" id="KW-0150">Chloroplast</keyword>
<sequence length="218" mass="22897">MLCRSAGARTSCSQPHGPLAASAATSAVRHGHALQLRSIAAPQLQGGRRRSAAMAPVAAMNDGGPGVGDRVAATVPYILPMLDGVSFGKFLFMSYPPLARALSPLAPLSVLYNSVPFLPLIIFIGVYAGVVNNQNLSRFVRYNAAQAVCLDVLLIVPQVILSNFAPSDELSLSAFMTAYNTIFVFVLVSITYAMGSSLVGSVGRIPIVAEAADSQVRF</sequence>
<feature type="transmembrane region" description="Helical" evidence="7">
    <location>
        <begin position="110"/>
        <end position="130"/>
    </location>
</feature>
<evidence type="ECO:0000256" key="2">
    <source>
        <dbReference type="ARBA" id="ARBA00009596"/>
    </source>
</evidence>
<gene>
    <name evidence="8" type="ORF">CEUR00632_LOCUS13603</name>
</gene>
<comment type="caution">
    <text evidence="7">Lacks conserved residue(s) required for the propagation of feature annotation.</text>
</comment>
<keyword evidence="7" id="KW-0934">Plastid</keyword>
<comment type="subcellular location">
    <subcellularLocation>
        <location evidence="1">Plastid</location>
        <location evidence="1">Chloroplast inner membrane</location>
        <topology evidence="1">Multi-pass membrane protein</topology>
    </subcellularLocation>
    <subcellularLocation>
        <location evidence="7">Plastid</location>
        <location evidence="7">Chloroplast membrane</location>
        <topology evidence="7">Multi-pass membrane protein</topology>
    </subcellularLocation>
</comment>
<reference evidence="8" key="1">
    <citation type="submission" date="2021-01" db="EMBL/GenBank/DDBJ databases">
        <authorList>
            <person name="Corre E."/>
            <person name="Pelletier E."/>
            <person name="Niang G."/>
            <person name="Scheremetjew M."/>
            <person name="Finn R."/>
            <person name="Kale V."/>
            <person name="Holt S."/>
            <person name="Cochrane G."/>
            <person name="Meng A."/>
            <person name="Brown T."/>
            <person name="Cohen L."/>
        </authorList>
    </citation>
    <scope>NUCLEOTIDE SEQUENCE</scope>
    <source>
        <strain evidence="8">CCMP219</strain>
    </source>
</reference>
<keyword evidence="6 7" id="KW-0472">Membrane</keyword>
<feature type="transmembrane region" description="Helical" evidence="7">
    <location>
        <begin position="172"/>
        <end position="194"/>
    </location>
</feature>
<accession>A0A7R9VIB5</accession>
<comment type="similarity">
    <text evidence="2 7">Belongs to the Tic20 family.</text>
</comment>
<evidence type="ECO:0000313" key="8">
    <source>
        <dbReference type="EMBL" id="CAD8296601.1"/>
    </source>
</evidence>
<protein>
    <recommendedName>
        <fullName evidence="7">Protein TIC 20</fullName>
    </recommendedName>
</protein>
<dbReference type="PANTHER" id="PTHR33510:SF5">
    <property type="entry name" value="PROTEIN TIC 20-II, CHLOROPLASTIC"/>
    <property type="match status" value="1"/>
</dbReference>
<proteinExistence type="inferred from homology"/>
<dbReference type="PANTHER" id="PTHR33510">
    <property type="entry name" value="PROTEIN TIC 20-II, CHLOROPLASTIC"/>
    <property type="match status" value="1"/>
</dbReference>
<keyword evidence="4" id="KW-1001">Plastid inner membrane</keyword>
<comment type="function">
    <text evidence="7">Involved in protein precursor import into chloroplasts.</text>
</comment>
<evidence type="ECO:0000256" key="5">
    <source>
        <dbReference type="ARBA" id="ARBA00022989"/>
    </source>
</evidence>
<evidence type="ECO:0000256" key="6">
    <source>
        <dbReference type="ARBA" id="ARBA00023136"/>
    </source>
</evidence>